<dbReference type="GO" id="GO:0007165">
    <property type="term" value="P:signal transduction"/>
    <property type="evidence" value="ECO:0007669"/>
    <property type="project" value="TreeGrafter"/>
</dbReference>
<evidence type="ECO:0000313" key="3">
    <source>
        <dbReference type="Proteomes" id="UP000789396"/>
    </source>
</evidence>
<evidence type="ECO:0000313" key="2">
    <source>
        <dbReference type="EMBL" id="CAG8502012.1"/>
    </source>
</evidence>
<dbReference type="InterPro" id="IPR050167">
    <property type="entry name" value="Ser_Thr_protein_kinase"/>
</dbReference>
<organism evidence="2 3">
    <name type="scientific">Racocetra fulgida</name>
    <dbReference type="NCBI Taxonomy" id="60492"/>
    <lineage>
        <taxon>Eukaryota</taxon>
        <taxon>Fungi</taxon>
        <taxon>Fungi incertae sedis</taxon>
        <taxon>Mucoromycota</taxon>
        <taxon>Glomeromycotina</taxon>
        <taxon>Glomeromycetes</taxon>
        <taxon>Diversisporales</taxon>
        <taxon>Gigasporaceae</taxon>
        <taxon>Racocetra</taxon>
    </lineage>
</organism>
<dbReference type="OrthoDB" id="2412683at2759"/>
<dbReference type="InterPro" id="IPR011009">
    <property type="entry name" value="Kinase-like_dom_sf"/>
</dbReference>
<dbReference type="Proteomes" id="UP000789396">
    <property type="component" value="Unassembled WGS sequence"/>
</dbReference>
<comment type="caution">
    <text evidence="2">The sequence shown here is derived from an EMBL/GenBank/DDBJ whole genome shotgun (WGS) entry which is preliminary data.</text>
</comment>
<reference evidence="2" key="1">
    <citation type="submission" date="2021-06" db="EMBL/GenBank/DDBJ databases">
        <authorList>
            <person name="Kallberg Y."/>
            <person name="Tangrot J."/>
            <person name="Rosling A."/>
        </authorList>
    </citation>
    <scope>NUCLEOTIDE SEQUENCE</scope>
    <source>
        <strain evidence="2">IN212</strain>
    </source>
</reference>
<protein>
    <submittedName>
        <fullName evidence="2">14871_t:CDS:1</fullName>
    </submittedName>
</protein>
<name>A0A9N8ZNP1_9GLOM</name>
<sequence length="994" mass="116612">MWLKIEHIFNLLEKRTKICPNSVCQCEKTLKIIENCEQCKNNIKCEAEYLIMCNDCLYEVLEGESDNWSSGNLQIDEFIRKAQRSLYCTQYLERTPYKFYIRYPERIPYNFYPEYPKRIQYNFYTRYPEWIPYNFLTKIKYIGRGKFGAVLSAEWSQGAKKIQNSGNKHYYIRSDPCAVVLKKFKDMNQLSIVELCFQDLYYCCNLYGITQDPSTSEYMFVEPISLCDNCLRKALKNECSKWSSGYILIDEFIRKAQQSLPYKRYPEWIPYDSFTEIKHIKGESGAVISAKWSQGAKKIQIFNNGLYYIRSDPCEVVLKKLKDMNQISMIEIRHRDSFYCCDLYGITQDPSTSEYMLVEPTSLCNNCHQKALESELIDEFIRKIPWSLPYNLYPEWIPYDSFTEIKHIRDEFGTVISAKWSRRAKRIQSSNDDHYYLRSDPCAVVLKKFMKQILLIEKQFQDRSDCGCLYGITQNPKTLEYMFVEATYLCDCKVLIGKFSNWSSGSLPIDKFIRNAQQSLPYDRYPEWIPYDSFIEIKYVNRGELGAVISAKWSKGTKIIYKSDNERYYIRSDPCAVVLKKFINQSSLLLEKQLQDRSDCCCLYGITQNPLTLEYMIVEHTYLCDSCLHRVLVSEFPNWSSGNLQIDEFIRKAQQSLPYSQYPEWIPYKFLSEIKYIDRGEFGAVISAKWSQGAKKIQNSNNEHYYIRSDPCAVILRKFMKQSLLTEKQLQDRSDCCCLYGITQDSSTLEYMLVEPRCLRDSCLHRVLQSEFSNWTSDNSEIDEFIQKAQLSSSYIQFPEWISYDSLTEIKHIGRGGFLLKNFDKLTLENKLSIAQSICVELQNIHAKGWVHGDLHCENILLLNEEDAFISDFGLCRPINETKMLEKKIYGVIPNIAPEILRLQSPYSQTGDIYSLEELTLDEYKSKKNRDKVDGWENLSLSRELINSHHATITYNTMKWKPDIPIHPNAVYKSRMISIISNRLEISDIPYISL</sequence>
<dbReference type="AlphaFoldDB" id="A0A9N8ZNP1"/>
<dbReference type="GO" id="GO:0005524">
    <property type="term" value="F:ATP binding"/>
    <property type="evidence" value="ECO:0007669"/>
    <property type="project" value="InterPro"/>
</dbReference>
<dbReference type="Gene3D" id="1.10.510.10">
    <property type="entry name" value="Transferase(Phosphotransferase) domain 1"/>
    <property type="match status" value="1"/>
</dbReference>
<dbReference type="GO" id="GO:0004672">
    <property type="term" value="F:protein kinase activity"/>
    <property type="evidence" value="ECO:0007669"/>
    <property type="project" value="InterPro"/>
</dbReference>
<proteinExistence type="predicted"/>
<dbReference type="PANTHER" id="PTHR23257:SF963">
    <property type="entry name" value="AT08303P"/>
    <property type="match status" value="1"/>
</dbReference>
<dbReference type="Pfam" id="PF07714">
    <property type="entry name" value="PK_Tyr_Ser-Thr"/>
    <property type="match status" value="1"/>
</dbReference>
<dbReference type="GO" id="GO:0005737">
    <property type="term" value="C:cytoplasm"/>
    <property type="evidence" value="ECO:0007669"/>
    <property type="project" value="TreeGrafter"/>
</dbReference>
<dbReference type="PROSITE" id="PS50011">
    <property type="entry name" value="PROTEIN_KINASE_DOM"/>
    <property type="match status" value="1"/>
</dbReference>
<dbReference type="InterPro" id="IPR001245">
    <property type="entry name" value="Ser-Thr/Tyr_kinase_cat_dom"/>
</dbReference>
<dbReference type="PANTHER" id="PTHR23257">
    <property type="entry name" value="SERINE-THREONINE PROTEIN KINASE"/>
    <property type="match status" value="1"/>
</dbReference>
<feature type="domain" description="Protein kinase" evidence="1">
    <location>
        <begin position="671"/>
        <end position="994"/>
    </location>
</feature>
<keyword evidence="3" id="KW-1185">Reference proteome</keyword>
<gene>
    <name evidence="2" type="ORF">RFULGI_LOCUS2483</name>
</gene>
<dbReference type="InterPro" id="IPR000719">
    <property type="entry name" value="Prot_kinase_dom"/>
</dbReference>
<accession>A0A9N8ZNP1</accession>
<dbReference type="EMBL" id="CAJVPZ010001889">
    <property type="protein sequence ID" value="CAG8502012.1"/>
    <property type="molecule type" value="Genomic_DNA"/>
</dbReference>
<evidence type="ECO:0000259" key="1">
    <source>
        <dbReference type="PROSITE" id="PS50011"/>
    </source>
</evidence>
<dbReference type="SUPFAM" id="SSF56112">
    <property type="entry name" value="Protein kinase-like (PK-like)"/>
    <property type="match status" value="1"/>
</dbReference>